<name>A0ABW3YAE2_9ACTN</name>
<proteinExistence type="predicted"/>
<reference evidence="3" key="1">
    <citation type="journal article" date="2019" name="Int. J. Syst. Evol. Microbiol.">
        <title>The Global Catalogue of Microorganisms (GCM) 10K type strain sequencing project: providing services to taxonomists for standard genome sequencing and annotation.</title>
        <authorList>
            <consortium name="The Broad Institute Genomics Platform"/>
            <consortium name="The Broad Institute Genome Sequencing Center for Infectious Disease"/>
            <person name="Wu L."/>
            <person name="Ma J."/>
        </authorList>
    </citation>
    <scope>NUCLEOTIDE SEQUENCE [LARGE SCALE GENOMIC DNA]</scope>
    <source>
        <strain evidence="3">JCM 31037</strain>
    </source>
</reference>
<keyword evidence="3" id="KW-1185">Reference proteome</keyword>
<dbReference type="Proteomes" id="UP001597260">
    <property type="component" value="Unassembled WGS sequence"/>
</dbReference>
<gene>
    <name evidence="2" type="ORF">ACFQ4H_06015</name>
</gene>
<evidence type="ECO:0000313" key="3">
    <source>
        <dbReference type="Proteomes" id="UP001597260"/>
    </source>
</evidence>
<comment type="caution">
    <text evidence="2">The sequence shown here is derived from an EMBL/GenBank/DDBJ whole genome shotgun (WGS) entry which is preliminary data.</text>
</comment>
<organism evidence="2 3">
    <name type="scientific">Micromonospora sonneratiae</name>
    <dbReference type="NCBI Taxonomy" id="1184706"/>
    <lineage>
        <taxon>Bacteria</taxon>
        <taxon>Bacillati</taxon>
        <taxon>Actinomycetota</taxon>
        <taxon>Actinomycetes</taxon>
        <taxon>Micromonosporales</taxon>
        <taxon>Micromonosporaceae</taxon>
        <taxon>Micromonospora</taxon>
    </lineage>
</organism>
<protein>
    <recommendedName>
        <fullName evidence="4">DUF1877 family protein</fullName>
    </recommendedName>
</protein>
<sequence>MSMWLNLAKISPKLLAILRAQPALTGKLFYETDDTDPLDGFDQDRDVLGVDYRILSAIAEAAEEANPGFTEERSWLSYAVQGTDDTLDVEFGYGPAYVLAPMEVERLAAGMAEDSEGVVAEPGGTGTGEEPDADADADAGAGAGAGEENEDDEDIGSFYAAAAREGRAIVMAIT</sequence>
<evidence type="ECO:0000313" key="2">
    <source>
        <dbReference type="EMBL" id="MFD1320646.1"/>
    </source>
</evidence>
<feature type="region of interest" description="Disordered" evidence="1">
    <location>
        <begin position="114"/>
        <end position="157"/>
    </location>
</feature>
<evidence type="ECO:0000256" key="1">
    <source>
        <dbReference type="SAM" id="MobiDB-lite"/>
    </source>
</evidence>
<dbReference type="RefSeq" id="WP_377567843.1">
    <property type="nucleotide sequence ID" value="NZ_JBHTMP010000006.1"/>
</dbReference>
<accession>A0ABW3YAE2</accession>
<evidence type="ECO:0008006" key="4">
    <source>
        <dbReference type="Google" id="ProtNLM"/>
    </source>
</evidence>
<dbReference type="EMBL" id="JBHTMP010000006">
    <property type="protein sequence ID" value="MFD1320646.1"/>
    <property type="molecule type" value="Genomic_DNA"/>
</dbReference>